<evidence type="ECO:0000259" key="14">
    <source>
        <dbReference type="Pfam" id="PF00561"/>
    </source>
</evidence>
<comment type="catalytic activity">
    <reaction evidence="1 11 13">
        <text>Release of N-terminal proline from a peptide.</text>
        <dbReference type="EC" id="3.4.11.5"/>
    </reaction>
</comment>
<evidence type="ECO:0000256" key="2">
    <source>
        <dbReference type="ARBA" id="ARBA00004496"/>
    </source>
</evidence>
<dbReference type="PRINTS" id="PR00793">
    <property type="entry name" value="PROAMNOPTASE"/>
</dbReference>
<dbReference type="Pfam" id="PF00561">
    <property type="entry name" value="Abhydrolase_1"/>
    <property type="match status" value="1"/>
</dbReference>
<keyword evidence="16" id="KW-1185">Reference proteome</keyword>
<keyword evidence="9 11" id="KW-0378">Hydrolase</keyword>
<dbReference type="InterPro" id="IPR005944">
    <property type="entry name" value="Pro_iminopeptidase"/>
</dbReference>
<keyword evidence="6 11" id="KW-0031">Aminopeptidase</keyword>
<evidence type="ECO:0000256" key="13">
    <source>
        <dbReference type="RuleBase" id="RU003421"/>
    </source>
</evidence>
<dbReference type="OrthoDB" id="9796770at2"/>
<evidence type="ECO:0000256" key="5">
    <source>
        <dbReference type="ARBA" id="ARBA00021843"/>
    </source>
</evidence>
<sequence>MTKKELFPSIEPFADGMLPLDYLHTMYWEQSGRPDGLPVLFLHGGPGAGSSPAHRRFFDPTYYRIIIYDQRGAGRSMPLGEIRENTTPLLIEDIETLREHLGIDKWLVFGGSWGSTLALAYGEAHPERCLGFILRGIFLCRQSEINWFLYGLRNFFPEAWHEFVDSLSPIERADILAIYYRRLLNPDPAIHMPAARSWGRYEGSCSTLLPSAETVEYFTSDTVALGLARMEAHYFKNNIFLPKDSLLENVYKLHDLPAVIVQGRYDAVCPILSAYDLYEAWPQAEFKIIADAGHSAWEPGILAALIEATEAFKIKFMEA</sequence>
<feature type="domain" description="AB hydrolase-1" evidence="14">
    <location>
        <begin position="38"/>
        <end position="296"/>
    </location>
</feature>
<dbReference type="AlphaFoldDB" id="A0A1G5SE71"/>
<dbReference type="GO" id="GO:0006508">
    <property type="term" value="P:proteolysis"/>
    <property type="evidence" value="ECO:0007669"/>
    <property type="project" value="UniProtKB-KW"/>
</dbReference>
<dbReference type="RefSeq" id="WP_090285679.1">
    <property type="nucleotide sequence ID" value="NZ_FMWO01000045.1"/>
</dbReference>
<dbReference type="GO" id="GO:0004177">
    <property type="term" value="F:aminopeptidase activity"/>
    <property type="evidence" value="ECO:0007669"/>
    <property type="project" value="UniProtKB-UniRule"/>
</dbReference>
<dbReference type="EMBL" id="FMWO01000045">
    <property type="protein sequence ID" value="SCZ85422.1"/>
    <property type="molecule type" value="Genomic_DNA"/>
</dbReference>
<dbReference type="Gene3D" id="3.40.50.1820">
    <property type="entry name" value="alpha/beta hydrolase"/>
    <property type="match status" value="1"/>
</dbReference>
<dbReference type="NCBIfam" id="TIGR01249">
    <property type="entry name" value="pro_imino_pep_1"/>
    <property type="match status" value="1"/>
</dbReference>
<reference evidence="15 16" key="1">
    <citation type="submission" date="2016-10" db="EMBL/GenBank/DDBJ databases">
        <authorList>
            <person name="de Groot N.N."/>
        </authorList>
    </citation>
    <scope>NUCLEOTIDE SEQUENCE [LARGE SCALE GENOMIC DNA]</scope>
    <source>
        <strain evidence="15">1</strain>
    </source>
</reference>
<keyword evidence="8 11" id="KW-0645">Protease</keyword>
<organism evidence="15 16">
    <name type="scientific">Nitrosomonas mobilis</name>
    <dbReference type="NCBI Taxonomy" id="51642"/>
    <lineage>
        <taxon>Bacteria</taxon>
        <taxon>Pseudomonadati</taxon>
        <taxon>Pseudomonadota</taxon>
        <taxon>Betaproteobacteria</taxon>
        <taxon>Nitrosomonadales</taxon>
        <taxon>Nitrosomonadaceae</taxon>
        <taxon>Nitrosomonas</taxon>
    </lineage>
</organism>
<evidence type="ECO:0000256" key="6">
    <source>
        <dbReference type="ARBA" id="ARBA00022438"/>
    </source>
</evidence>
<feature type="active site" description="Proton donor" evidence="12">
    <location>
        <position position="294"/>
    </location>
</feature>
<evidence type="ECO:0000256" key="8">
    <source>
        <dbReference type="ARBA" id="ARBA00022670"/>
    </source>
</evidence>
<evidence type="ECO:0000256" key="9">
    <source>
        <dbReference type="ARBA" id="ARBA00022801"/>
    </source>
</evidence>
<evidence type="ECO:0000313" key="15">
    <source>
        <dbReference type="EMBL" id="SCZ85422.1"/>
    </source>
</evidence>
<feature type="active site" evidence="12">
    <location>
        <position position="266"/>
    </location>
</feature>
<dbReference type="PANTHER" id="PTHR43722:SF1">
    <property type="entry name" value="PROLINE IMINOPEPTIDASE"/>
    <property type="match status" value="1"/>
</dbReference>
<dbReference type="InterPro" id="IPR000073">
    <property type="entry name" value="AB_hydrolase_1"/>
</dbReference>
<dbReference type="EC" id="3.4.11.5" evidence="4 11"/>
<dbReference type="PIRSF" id="PIRSF006431">
    <property type="entry name" value="Pept_S33"/>
    <property type="match status" value="1"/>
</dbReference>
<feature type="active site" description="Nucleophile" evidence="12">
    <location>
        <position position="112"/>
    </location>
</feature>
<comment type="subcellular location">
    <subcellularLocation>
        <location evidence="2 11">Cytoplasm</location>
    </subcellularLocation>
</comment>
<dbReference type="PANTHER" id="PTHR43722">
    <property type="entry name" value="PROLINE IMINOPEPTIDASE"/>
    <property type="match status" value="1"/>
</dbReference>
<dbReference type="STRING" id="51642.NSMM_380044"/>
<name>A0A1G5SE71_9PROT</name>
<comment type="similarity">
    <text evidence="3 11 13">Belongs to the peptidase S33 family.</text>
</comment>
<gene>
    <name evidence="15" type="primary">pip</name>
    <name evidence="15" type="ORF">NSMM_380044</name>
</gene>
<evidence type="ECO:0000256" key="1">
    <source>
        <dbReference type="ARBA" id="ARBA00001585"/>
    </source>
</evidence>
<dbReference type="SUPFAM" id="SSF53474">
    <property type="entry name" value="alpha/beta-Hydrolases"/>
    <property type="match status" value="1"/>
</dbReference>
<evidence type="ECO:0000256" key="7">
    <source>
        <dbReference type="ARBA" id="ARBA00022490"/>
    </source>
</evidence>
<evidence type="ECO:0000256" key="10">
    <source>
        <dbReference type="ARBA" id="ARBA00029605"/>
    </source>
</evidence>
<protein>
    <recommendedName>
        <fullName evidence="5 11">Proline iminopeptidase</fullName>
        <shortName evidence="11">PIP</shortName>
        <ecNumber evidence="4 11">3.4.11.5</ecNumber>
    </recommendedName>
    <alternativeName>
        <fullName evidence="10 11">Prolyl aminopeptidase</fullName>
    </alternativeName>
</protein>
<evidence type="ECO:0000313" key="16">
    <source>
        <dbReference type="Proteomes" id="UP000198729"/>
    </source>
</evidence>
<dbReference type="Proteomes" id="UP000198729">
    <property type="component" value="Unassembled WGS sequence"/>
</dbReference>
<evidence type="ECO:0000256" key="4">
    <source>
        <dbReference type="ARBA" id="ARBA00012568"/>
    </source>
</evidence>
<proteinExistence type="inferred from homology"/>
<dbReference type="GO" id="GO:0005737">
    <property type="term" value="C:cytoplasm"/>
    <property type="evidence" value="ECO:0007669"/>
    <property type="project" value="UniProtKB-SubCell"/>
</dbReference>
<evidence type="ECO:0000256" key="3">
    <source>
        <dbReference type="ARBA" id="ARBA00010088"/>
    </source>
</evidence>
<evidence type="ECO:0000256" key="12">
    <source>
        <dbReference type="PIRSR" id="PIRSR006431-1"/>
    </source>
</evidence>
<evidence type="ECO:0000256" key="11">
    <source>
        <dbReference type="PIRNR" id="PIRNR006431"/>
    </source>
</evidence>
<dbReference type="InterPro" id="IPR002410">
    <property type="entry name" value="Peptidase_S33"/>
</dbReference>
<accession>A0A1G5SE71</accession>
<dbReference type="InterPro" id="IPR029058">
    <property type="entry name" value="AB_hydrolase_fold"/>
</dbReference>
<keyword evidence="7 11" id="KW-0963">Cytoplasm</keyword>